<dbReference type="Proteomes" id="UP000254337">
    <property type="component" value="Chromosome"/>
</dbReference>
<dbReference type="AlphaFoldDB" id="A0A346AWA5"/>
<dbReference type="RefSeq" id="WP_107195505.1">
    <property type="nucleotide sequence ID" value="NZ_CP029462.1"/>
</dbReference>
<dbReference type="KEGG" id="meg:DKB62_00395"/>
<sequence>MKAAYRQTILFLSGGGIAAAVFLAGFAAVCALVKPGLALYVPVAAAWWDWAVRLCLAAAAAAYGFTWVCVLAGTPSNKRLRQLLFVCLRVLFSLVRCIGKLLYAESAISRAYIQVLNHLVLRRPLCLPPRQVLLLAPHCLQWDQCPHKITRNVQNCRRCGRCPIGEMTALSERLGISFAVVPGGTLARQVVAACRPKAVVAVACERDLISGMQDVAPLPAVGLLNKRPNGPCFNTDVDIRALTEILSAMIGEDA</sequence>
<gene>
    <name evidence="2" type="ORF">DKB62_00395</name>
</gene>
<accession>A0A346AWA5</accession>
<protein>
    <submittedName>
        <fullName evidence="2">DUF116 domain-containing protein</fullName>
    </submittedName>
</protein>
<dbReference type="InterPro" id="IPR002829">
    <property type="entry name" value="DUF116"/>
</dbReference>
<feature type="transmembrane region" description="Helical" evidence="1">
    <location>
        <begin position="51"/>
        <end position="71"/>
    </location>
</feature>
<organism evidence="2 3">
    <name type="scientific">Megasphaera stantonii</name>
    <dbReference type="NCBI Taxonomy" id="2144175"/>
    <lineage>
        <taxon>Bacteria</taxon>
        <taxon>Bacillati</taxon>
        <taxon>Bacillota</taxon>
        <taxon>Negativicutes</taxon>
        <taxon>Veillonellales</taxon>
        <taxon>Veillonellaceae</taxon>
        <taxon>Megasphaera</taxon>
    </lineage>
</organism>
<evidence type="ECO:0000313" key="3">
    <source>
        <dbReference type="Proteomes" id="UP000254337"/>
    </source>
</evidence>
<dbReference type="PANTHER" id="PTHR43801">
    <property type="entry name" value="NUCLEOTIDE-BINDING PROTEIN-RELATED"/>
    <property type="match status" value="1"/>
</dbReference>
<dbReference type="OrthoDB" id="9787348at2"/>
<keyword evidence="1" id="KW-0812">Transmembrane</keyword>
<keyword evidence="1" id="KW-1133">Transmembrane helix</keyword>
<evidence type="ECO:0000256" key="1">
    <source>
        <dbReference type="SAM" id="Phobius"/>
    </source>
</evidence>
<keyword evidence="1" id="KW-0472">Membrane</keyword>
<keyword evidence="3" id="KW-1185">Reference proteome</keyword>
<evidence type="ECO:0000313" key="2">
    <source>
        <dbReference type="EMBL" id="AXL20148.1"/>
    </source>
</evidence>
<name>A0A346AWA5_9FIRM</name>
<proteinExistence type="predicted"/>
<dbReference type="PANTHER" id="PTHR43801:SF1">
    <property type="entry name" value="POLYPRENYL SYNTHETASE"/>
    <property type="match status" value="1"/>
</dbReference>
<dbReference type="EMBL" id="CP029462">
    <property type="protein sequence ID" value="AXL20148.1"/>
    <property type="molecule type" value="Genomic_DNA"/>
</dbReference>
<dbReference type="Pfam" id="PF01976">
    <property type="entry name" value="DUF116"/>
    <property type="match status" value="1"/>
</dbReference>
<reference evidence="2 3" key="1">
    <citation type="submission" date="2018-05" db="EMBL/GenBank/DDBJ databases">
        <title>Complete genome sequence of Megasphaera sp. AJH120T, isolated from the ceca of a chicken.</title>
        <authorList>
            <person name="Maki J."/>
            <person name="Looft T."/>
        </authorList>
    </citation>
    <scope>NUCLEOTIDE SEQUENCE [LARGE SCALE GENOMIC DNA]</scope>
    <source>
        <strain evidence="2 3">AJH120</strain>
    </source>
</reference>